<proteinExistence type="predicted"/>
<accession>E7EKR3</accession>
<dbReference type="Pfam" id="PF08813">
    <property type="entry name" value="Phage_tail_3"/>
    <property type="match status" value="1"/>
</dbReference>
<reference evidence="1" key="2">
    <citation type="journal article" date="2011" name="Virol. J.">
        <title>Comparative genomic analysis of bacteriophages specific to the channel catfish pathogen Edwardsiella ictaluri.</title>
        <authorList>
            <person name="Carrias A."/>
            <person name="Welch T.J."/>
            <person name="Waldbieser G.C."/>
            <person name="Mead D.A."/>
            <person name="Terhune J.S."/>
            <person name="Liles M.R."/>
        </authorList>
    </citation>
    <scope>NUCLEOTIDE SEQUENCE</scope>
</reference>
<dbReference type="InterPro" id="IPR014918">
    <property type="entry name" value="Phage_tail_3"/>
</dbReference>
<organism evidence="1">
    <name type="scientific">Edwardsiella phage eiAU</name>
    <dbReference type="NCBI Taxonomy" id="945083"/>
    <lineage>
        <taxon>Viruses</taxon>
        <taxon>Duplodnaviria</taxon>
        <taxon>Heunggongvirae</taxon>
        <taxon>Uroviricota</taxon>
        <taxon>Caudoviricetes</taxon>
        <taxon>Eiauvirus</taxon>
        <taxon>Eiauvirus eiAU</taxon>
    </lineage>
</organism>
<reference evidence="1" key="1">
    <citation type="submission" date="2010-12" db="EMBL/GenBank/DDBJ databases">
        <authorList>
            <person name="Carrias A.A."/>
            <person name="Welch T.J."/>
            <person name="Waldbieser G.C."/>
            <person name="Mead D.A."/>
            <person name="Terhune J.S."/>
            <person name="Liles M.R."/>
        </authorList>
    </citation>
    <scope>NUCLEOTIDE SEQUENCE</scope>
</reference>
<protein>
    <submittedName>
        <fullName evidence="1">Putative major tail protein</fullName>
    </submittedName>
</protein>
<dbReference type="EMBL" id="HQ824571">
    <property type="protein sequence ID" value="ADV36418.1"/>
    <property type="molecule type" value="Genomic_DNA"/>
</dbReference>
<evidence type="ECO:0000313" key="1">
    <source>
        <dbReference type="EMBL" id="ADV36418.1"/>
    </source>
</evidence>
<name>E7EKR3_9CAUD</name>
<sequence length="200" mass="21323">MGYQLPNGSSVQMGATLSDPIKVIGATNAAECVFTYDESSSVAGAAVKKGDTVMLTKSPWTQALNLCGIVKAVDTAQKTITMLKLDTTDTTYYPASAFSPSVPGEMVKISGFVDFPYITNVATSGGDQQTVSFQPLQSKQAINLNTFKNPIVNTYTLTHDIEDPIRPVLEKADQTQAFAAIKFINPAAAGGKGEIRFVCR</sequence>
<gene>
    <name evidence="1" type="primary">eiAUOrf24</name>
</gene>